<protein>
    <recommendedName>
        <fullName evidence="2">Addiction module toxin RelE</fullName>
    </recommendedName>
</protein>
<dbReference type="HOGENOM" id="CLU_153067_3_0_4"/>
<evidence type="ECO:0008006" key="2">
    <source>
        <dbReference type="Google" id="ProtNLM"/>
    </source>
</evidence>
<reference evidence="1" key="1">
    <citation type="submission" date="2009-06" db="EMBL/GenBank/DDBJ databases">
        <title>Complete sequence of chromosome 1 of Variovorax paradoxus S110.</title>
        <authorList>
            <consortium name="US DOE Joint Genome Institute"/>
            <person name="Lucas S."/>
            <person name="Copeland A."/>
            <person name="Lapidus A."/>
            <person name="Glavina del Rio T."/>
            <person name="Tice H."/>
            <person name="Bruce D."/>
            <person name="Goodwin L."/>
            <person name="Pitluck S."/>
            <person name="Chertkov O."/>
            <person name="Brettin T."/>
            <person name="Detter J.C."/>
            <person name="Han C."/>
            <person name="Larimer F."/>
            <person name="Land M."/>
            <person name="Hauser L."/>
            <person name="Kyrpides N."/>
            <person name="Ovchinnikova G."/>
            <person name="Orwin P."/>
            <person name="Leadbetter J.R."/>
            <person name="Spain J.C."/>
            <person name="Han J.I."/>
        </authorList>
    </citation>
    <scope>NUCLEOTIDE SEQUENCE</scope>
    <source>
        <strain evidence="1">S110</strain>
    </source>
</reference>
<dbReference type="GO" id="GO:0110001">
    <property type="term" value="C:toxin-antitoxin complex"/>
    <property type="evidence" value="ECO:0007669"/>
    <property type="project" value="InterPro"/>
</dbReference>
<evidence type="ECO:0000313" key="1">
    <source>
        <dbReference type="EMBL" id="ACS19017.1"/>
    </source>
</evidence>
<dbReference type="eggNOG" id="COG4680">
    <property type="taxonomic scope" value="Bacteria"/>
</dbReference>
<proteinExistence type="predicted"/>
<dbReference type="InterPro" id="IPR018669">
    <property type="entry name" value="Toxin_HigB"/>
</dbReference>
<dbReference type="OrthoDB" id="9799912at2"/>
<dbReference type="EMBL" id="CP001635">
    <property type="protein sequence ID" value="ACS19017.1"/>
    <property type="molecule type" value="Genomic_DNA"/>
</dbReference>
<dbReference type="GO" id="GO:0004519">
    <property type="term" value="F:endonuclease activity"/>
    <property type="evidence" value="ECO:0007669"/>
    <property type="project" value="InterPro"/>
</dbReference>
<name>C5CYQ8_VARPS</name>
<gene>
    <name evidence="1" type="ordered locus">Vapar_2390</name>
</gene>
<dbReference type="KEGG" id="vap:Vapar_2390"/>
<dbReference type="AlphaFoldDB" id="C5CYQ8"/>
<organism evidence="1">
    <name type="scientific">Variovorax paradoxus (strain S110)</name>
    <dbReference type="NCBI Taxonomy" id="543728"/>
    <lineage>
        <taxon>Bacteria</taxon>
        <taxon>Pseudomonadati</taxon>
        <taxon>Pseudomonadota</taxon>
        <taxon>Betaproteobacteria</taxon>
        <taxon>Burkholderiales</taxon>
        <taxon>Comamonadaceae</taxon>
        <taxon>Variovorax</taxon>
    </lineage>
</organism>
<accession>C5CYQ8</accession>
<dbReference type="Pfam" id="PF09907">
    <property type="entry name" value="HigB_toxin"/>
    <property type="match status" value="1"/>
</dbReference>
<dbReference type="GO" id="GO:0003723">
    <property type="term" value="F:RNA binding"/>
    <property type="evidence" value="ECO:0007669"/>
    <property type="project" value="InterPro"/>
</dbReference>
<dbReference type="STRING" id="543728.Vapar_2390"/>
<sequence>MHVVANSNLIGFYQDPSYRDAEPGLRAWYEEAKNAKWTTPAVVKAQYANASIIANNRVVFNIKGNDYRLIVAIAYRMQYVFIKFIGTHAQYDQIDAATVDQFK</sequence>